<feature type="compositionally biased region" description="Basic and acidic residues" evidence="6">
    <location>
        <begin position="421"/>
        <end position="431"/>
    </location>
</feature>
<feature type="compositionally biased region" description="Basic and acidic residues" evidence="6">
    <location>
        <begin position="242"/>
        <end position="261"/>
    </location>
</feature>
<dbReference type="RefSeq" id="XP_018129591.1">
    <property type="nucleotide sequence ID" value="XM_018275585.2"/>
</dbReference>
<keyword evidence="9" id="KW-1185">Reference proteome</keyword>
<dbReference type="SMART" id="SM00066">
    <property type="entry name" value="GAL4"/>
    <property type="match status" value="1"/>
</dbReference>
<dbReference type="CDD" id="cd00067">
    <property type="entry name" value="GAL4"/>
    <property type="match status" value="1"/>
</dbReference>
<keyword evidence="2" id="KW-0479">Metal-binding</keyword>
<dbReference type="Proteomes" id="UP000091956">
    <property type="component" value="Unassembled WGS sequence"/>
</dbReference>
<dbReference type="GO" id="GO:0008270">
    <property type="term" value="F:zinc ion binding"/>
    <property type="evidence" value="ECO:0007669"/>
    <property type="project" value="InterPro"/>
</dbReference>
<dbReference type="OrthoDB" id="5426798at2759"/>
<dbReference type="InterPro" id="IPR050815">
    <property type="entry name" value="TF_fung"/>
</dbReference>
<dbReference type="InterPro" id="IPR007219">
    <property type="entry name" value="XnlR_reg_dom"/>
</dbReference>
<name>A0A1B8GJ64_9PEZI</name>
<dbReference type="SUPFAM" id="SSF57701">
    <property type="entry name" value="Zn2/Cys6 DNA-binding domain"/>
    <property type="match status" value="1"/>
</dbReference>
<dbReference type="InterPro" id="IPR001138">
    <property type="entry name" value="Zn2Cys6_DnaBD"/>
</dbReference>
<dbReference type="STRING" id="342668.A0A1B8GJ64"/>
<dbReference type="PANTHER" id="PTHR47338:SF11">
    <property type="entry name" value="ZN(II)2CYS6 TRANSCRIPTION FACTOR (EUROFUNG)"/>
    <property type="match status" value="1"/>
</dbReference>
<keyword evidence="4" id="KW-0804">Transcription</keyword>
<dbReference type="InterPro" id="IPR036864">
    <property type="entry name" value="Zn2-C6_fun-type_DNA-bd_sf"/>
</dbReference>
<evidence type="ECO:0000256" key="6">
    <source>
        <dbReference type="SAM" id="MobiDB-lite"/>
    </source>
</evidence>
<evidence type="ECO:0000313" key="8">
    <source>
        <dbReference type="EMBL" id="OBT95858.1"/>
    </source>
</evidence>
<keyword evidence="3" id="KW-0805">Transcription regulation</keyword>
<feature type="region of interest" description="Disordered" evidence="6">
    <location>
        <begin position="31"/>
        <end position="198"/>
    </location>
</feature>
<feature type="compositionally biased region" description="Polar residues" evidence="6">
    <location>
        <begin position="93"/>
        <end position="112"/>
    </location>
</feature>
<dbReference type="AlphaFoldDB" id="A0A1B8GJ64"/>
<dbReference type="CDD" id="cd12148">
    <property type="entry name" value="fungal_TF_MHR"/>
    <property type="match status" value="1"/>
</dbReference>
<evidence type="ECO:0000313" key="9">
    <source>
        <dbReference type="Proteomes" id="UP000091956"/>
    </source>
</evidence>
<dbReference type="GeneID" id="28839517"/>
<proteinExistence type="predicted"/>
<dbReference type="Gene3D" id="4.10.240.10">
    <property type="entry name" value="Zn(2)-C6 fungal-type DNA-binding domain"/>
    <property type="match status" value="1"/>
</dbReference>
<feature type="region of interest" description="Disordered" evidence="6">
    <location>
        <begin position="390"/>
        <end position="451"/>
    </location>
</feature>
<evidence type="ECO:0000259" key="7">
    <source>
        <dbReference type="PROSITE" id="PS50048"/>
    </source>
</evidence>
<dbReference type="Pfam" id="PF00172">
    <property type="entry name" value="Zn_clus"/>
    <property type="match status" value="1"/>
</dbReference>
<sequence>MSQMYAQPPAITSIFERSYAHDQIKINSLKLGELNSGRMYPTSLPEQREDRSSWNAPRPEPLSLSEQHKRGPYTIPPPDRALGDESARPEISPRTTNGERLPSLSSLFSSAQAPLPARSPYSNPSPTFKPRSPESAARKASANHLDQLWDPSYRRPRSEPSGQYPYNQSPHSVSSDRLPPPPRSVLDHRKPESPGYDAVSEYREAQYGRSSASSVRFSPGSEASYRGYFPPMPKDATSPYGHPRDQKASPHIQLHEPDMRHSYAGSPQSHAMRNPYHQTPPNALSSGPTSPKDTLGPKIWTGTHFLPRFVRQAEVPGEGICYFYDDGTHCKTVIDGEPVNAHWGVTKAGKPRKRLAIACITCREKKIKCDPDYPRCVQCDKFGRVCKFKNAPRGGQGSPETPPADPEDAVTRSVSQLSELDGNKAEKRDLHYAPYQQGQRSPGSEIDENAPKRHRSAYDAYMPVKADRAEGHFNPVYSHQQPSPSLNYRSLDWCTRQATENPFETNEALSFDLLDNLFLNTSCTTYRFLPEPHFRAWVADRSIRKSPQDIMLLYGLLALATVFSTAEGAKQRGEEFAAVCRSAAEGSEFNLHLVQSRLLLSLYYVAINKYRESLDFCGSAVRAATWLGLNVELGESEKGSNTTIFNLDRVAYAECRRRTFWSCYIMDHFSTFCNGHLNTINPNNIFLRYPTTTKNCEALTDASAPFFVPSGALAQSSLKDVGITAYMINILAIWGDIRDYNYRASKSPNVAVTEPFSAFYATTIARLEGWRASLLPSAENTLENLDAAVKDGSVGSFVSLHSLYLVSYANLHRYGRFDSATTPTLKTSLRITFEHANAILDLAQNMASRTVRLPTTPAASTKFSSPYFGFIIVNAMDILSAKGRLADITTFHARIEGPSKIVDELASFWHSARLQQDQVKARLEALLSLPLLTNGWNAANSSAADAGVRGVGEAVVDAERGVFEMRRSINSLEGRGARDNVYAATFEVWEDAVKL</sequence>
<dbReference type="PANTHER" id="PTHR47338">
    <property type="entry name" value="ZN(II)2CYS6 TRANSCRIPTION FACTOR (EUROFUNG)-RELATED"/>
    <property type="match status" value="1"/>
</dbReference>
<dbReference type="GO" id="GO:0006351">
    <property type="term" value="P:DNA-templated transcription"/>
    <property type="evidence" value="ECO:0007669"/>
    <property type="project" value="InterPro"/>
</dbReference>
<protein>
    <recommendedName>
        <fullName evidence="7">Zn(2)-C6 fungal-type domain-containing protein</fullName>
    </recommendedName>
</protein>
<dbReference type="GO" id="GO:0005634">
    <property type="term" value="C:nucleus"/>
    <property type="evidence" value="ECO:0007669"/>
    <property type="project" value="UniProtKB-SubCell"/>
</dbReference>
<feature type="region of interest" description="Disordered" evidence="6">
    <location>
        <begin position="226"/>
        <end position="293"/>
    </location>
</feature>
<reference evidence="9" key="2">
    <citation type="journal article" date="2018" name="Nat. Commun.">
        <title>Extreme sensitivity to ultraviolet light in the fungal pathogen causing white-nose syndrome of bats.</title>
        <authorList>
            <person name="Palmer J.M."/>
            <person name="Drees K.P."/>
            <person name="Foster J.T."/>
            <person name="Lindner D.L."/>
        </authorList>
    </citation>
    <scope>NUCLEOTIDE SEQUENCE [LARGE SCALE GENOMIC DNA]</scope>
    <source>
        <strain evidence="9">UAMH 10579</strain>
    </source>
</reference>
<dbReference type="Pfam" id="PF04082">
    <property type="entry name" value="Fungal_trans"/>
    <property type="match status" value="1"/>
</dbReference>
<gene>
    <name evidence="8" type="ORF">VE01_06131</name>
</gene>
<evidence type="ECO:0000256" key="4">
    <source>
        <dbReference type="ARBA" id="ARBA00023163"/>
    </source>
</evidence>
<dbReference type="PROSITE" id="PS00463">
    <property type="entry name" value="ZN2_CY6_FUNGAL_1"/>
    <property type="match status" value="1"/>
</dbReference>
<evidence type="ECO:0000256" key="3">
    <source>
        <dbReference type="ARBA" id="ARBA00023015"/>
    </source>
</evidence>
<accession>A0A1B8GJ64</accession>
<reference evidence="8 9" key="1">
    <citation type="submission" date="2016-03" db="EMBL/GenBank/DDBJ databases">
        <title>Comparative genomics of Pseudogymnoascus destructans, the fungus causing white-nose syndrome of bats.</title>
        <authorList>
            <person name="Palmer J.M."/>
            <person name="Drees K.P."/>
            <person name="Foster J.T."/>
            <person name="Lindner D.L."/>
        </authorList>
    </citation>
    <scope>NUCLEOTIDE SEQUENCE [LARGE SCALE GENOMIC DNA]</scope>
    <source>
        <strain evidence="8 9">UAMH 10579</strain>
    </source>
</reference>
<evidence type="ECO:0000256" key="5">
    <source>
        <dbReference type="ARBA" id="ARBA00023242"/>
    </source>
</evidence>
<dbReference type="PROSITE" id="PS50048">
    <property type="entry name" value="ZN2_CY6_FUNGAL_2"/>
    <property type="match status" value="1"/>
</dbReference>
<feature type="domain" description="Zn(2)-C6 fungal-type" evidence="7">
    <location>
        <begin position="358"/>
        <end position="388"/>
    </location>
</feature>
<organism evidence="8 9">
    <name type="scientific">Pseudogymnoascus verrucosus</name>
    <dbReference type="NCBI Taxonomy" id="342668"/>
    <lineage>
        <taxon>Eukaryota</taxon>
        <taxon>Fungi</taxon>
        <taxon>Dikarya</taxon>
        <taxon>Ascomycota</taxon>
        <taxon>Pezizomycotina</taxon>
        <taxon>Leotiomycetes</taxon>
        <taxon>Thelebolales</taxon>
        <taxon>Thelebolaceae</taxon>
        <taxon>Pseudogymnoascus</taxon>
    </lineage>
</organism>
<feature type="compositionally biased region" description="Polar residues" evidence="6">
    <location>
        <begin position="265"/>
        <end position="292"/>
    </location>
</feature>
<dbReference type="GO" id="GO:0000981">
    <property type="term" value="F:DNA-binding transcription factor activity, RNA polymerase II-specific"/>
    <property type="evidence" value="ECO:0007669"/>
    <property type="project" value="InterPro"/>
</dbReference>
<keyword evidence="5" id="KW-0539">Nucleus</keyword>
<dbReference type="GO" id="GO:0003677">
    <property type="term" value="F:DNA binding"/>
    <property type="evidence" value="ECO:0007669"/>
    <property type="project" value="InterPro"/>
</dbReference>
<dbReference type="EMBL" id="KV460232">
    <property type="protein sequence ID" value="OBT95858.1"/>
    <property type="molecule type" value="Genomic_DNA"/>
</dbReference>
<comment type="subcellular location">
    <subcellularLocation>
        <location evidence="1">Nucleus</location>
    </subcellularLocation>
</comment>
<evidence type="ECO:0000256" key="1">
    <source>
        <dbReference type="ARBA" id="ARBA00004123"/>
    </source>
</evidence>
<evidence type="ECO:0000256" key="2">
    <source>
        <dbReference type="ARBA" id="ARBA00022723"/>
    </source>
</evidence>
<dbReference type="SMART" id="SM00906">
    <property type="entry name" value="Fungal_trans"/>
    <property type="match status" value="1"/>
</dbReference>
<feature type="compositionally biased region" description="Polar residues" evidence="6">
    <location>
        <begin position="160"/>
        <end position="175"/>
    </location>
</feature>